<proteinExistence type="predicted"/>
<gene>
    <name evidence="2" type="ORF">ENW83_00150</name>
</gene>
<dbReference type="PANTHER" id="PTHR35610">
    <property type="entry name" value="3-ISOPROPYLMALATE DEHYDRATASE-RELATED"/>
    <property type="match status" value="1"/>
</dbReference>
<dbReference type="PANTHER" id="PTHR35610:SF7">
    <property type="entry name" value="3-ISOPROPYLMALATE DEHYDRATASE"/>
    <property type="match status" value="1"/>
</dbReference>
<evidence type="ECO:0000313" key="2">
    <source>
        <dbReference type="EMBL" id="HGZ59612.1"/>
    </source>
</evidence>
<dbReference type="EMBL" id="DTLS01000006">
    <property type="protein sequence ID" value="HGZ59612.1"/>
    <property type="molecule type" value="Genomic_DNA"/>
</dbReference>
<dbReference type="InterPro" id="IPR038389">
    <property type="entry name" value="PSMG2_sf"/>
</dbReference>
<dbReference type="InterPro" id="IPR019151">
    <property type="entry name" value="Proteasome_assmbl_chaperone_2"/>
</dbReference>
<accession>A0A7J3SK20</accession>
<comment type="caution">
    <text evidence="2">The sequence shown here is derived from an EMBL/GenBank/DDBJ whole genome shotgun (WGS) entry which is preliminary data.</text>
</comment>
<keyword evidence="1" id="KW-0175">Coiled coil</keyword>
<evidence type="ECO:0008006" key="3">
    <source>
        <dbReference type="Google" id="ProtNLM"/>
    </source>
</evidence>
<dbReference type="Pfam" id="PF09754">
    <property type="entry name" value="PAC2"/>
    <property type="match status" value="1"/>
</dbReference>
<dbReference type="Gene3D" id="3.40.50.10900">
    <property type="entry name" value="PAC-like subunit"/>
    <property type="match status" value="1"/>
</dbReference>
<protein>
    <recommendedName>
        <fullName evidence="3">Proteasome assembly chaperone family protein</fullName>
    </recommendedName>
</protein>
<feature type="coiled-coil region" evidence="1">
    <location>
        <begin position="223"/>
        <end position="250"/>
    </location>
</feature>
<sequence>MRQNNNKDVNIVLTIIERESFKELKGKSLIVGFPGMAFVGKAVADVLINKLSLKEIAEIYSYEAPASIIVDNGRMTLPSIKIFSSPNVDVAVLTASYQPQSEEAQNRLAHEILRKLSDAGIKMVISAAAYVSPEAPEKRRVFVAATEERLVEEFVANGCVPMDGGISGLNGLLPAIAEVYGIDGVALLGETGELFVAGGLVDYYSATEVIRVLSSYLRLNVSLDDIIEKAKEVEESIRKAIARSAESEEKRGGEPFTHM</sequence>
<evidence type="ECO:0000256" key="1">
    <source>
        <dbReference type="SAM" id="Coils"/>
    </source>
</evidence>
<name>A0A7J3SK20_9CREN</name>
<organism evidence="2">
    <name type="scientific">Fervidicoccus fontis</name>
    <dbReference type="NCBI Taxonomy" id="683846"/>
    <lineage>
        <taxon>Archaea</taxon>
        <taxon>Thermoproteota</taxon>
        <taxon>Thermoprotei</taxon>
        <taxon>Fervidicoccales</taxon>
        <taxon>Fervidicoccaceae</taxon>
        <taxon>Fervidicoccus</taxon>
    </lineage>
</organism>
<reference evidence="2" key="1">
    <citation type="journal article" date="2020" name="mSystems">
        <title>Genome- and Community-Level Interaction Insights into Carbon Utilization and Element Cycling Functions of Hydrothermarchaeota in Hydrothermal Sediment.</title>
        <authorList>
            <person name="Zhou Z."/>
            <person name="Liu Y."/>
            <person name="Xu W."/>
            <person name="Pan J."/>
            <person name="Luo Z.H."/>
            <person name="Li M."/>
        </authorList>
    </citation>
    <scope>NUCLEOTIDE SEQUENCE [LARGE SCALE GENOMIC DNA]</scope>
    <source>
        <strain evidence="2">SpSt-885</strain>
    </source>
</reference>
<dbReference type="SUPFAM" id="SSF159659">
    <property type="entry name" value="Cgl1923-like"/>
    <property type="match status" value="1"/>
</dbReference>
<dbReference type="AlphaFoldDB" id="A0A7J3SK20"/>